<dbReference type="KEGG" id="sacd:HS1genome_0582"/>
<name>A0A348B1Z1_9CREN</name>
<gene>
    <name evidence="3" type="ORF">GCM10007116_09880</name>
    <name evidence="2" type="ORF">HS1genome_0582</name>
</gene>
<proteinExistence type="predicted"/>
<evidence type="ECO:0000313" key="2">
    <source>
        <dbReference type="EMBL" id="BBD72193.1"/>
    </source>
</evidence>
<reference evidence="3" key="4">
    <citation type="submission" date="2020-09" db="EMBL/GenBank/DDBJ databases">
        <authorList>
            <person name="Sun Q."/>
            <person name="Ohkuma M."/>
        </authorList>
    </citation>
    <scope>NUCLEOTIDE SEQUENCE</scope>
    <source>
        <strain evidence="3">JCM 31740</strain>
    </source>
</reference>
<protein>
    <submittedName>
        <fullName evidence="2">PIN domain nuclease</fullName>
    </submittedName>
</protein>
<dbReference type="GeneID" id="38666090"/>
<dbReference type="EMBL" id="BMQS01000008">
    <property type="protein sequence ID" value="GGT94314.1"/>
    <property type="molecule type" value="Genomic_DNA"/>
</dbReference>
<feature type="domain" description="PIN" evidence="1">
    <location>
        <begin position="5"/>
        <end position="119"/>
    </location>
</feature>
<dbReference type="PANTHER" id="PTHR39664:SF2">
    <property type="entry name" value="NUCLEIC ACID-BINDING PROTEIN, CONTAINING PIN DOMAIN-RELATED"/>
    <property type="match status" value="1"/>
</dbReference>
<evidence type="ECO:0000313" key="3">
    <source>
        <dbReference type="EMBL" id="GGT94314.1"/>
    </source>
</evidence>
<reference evidence="2" key="3">
    <citation type="journal article" date="2019" name="BMC Res. Notes">
        <title>Complete genome sequence of the Sulfodiicoccus acidiphilus strain HS-1T, the first crenarchaeon that lacks polB3, isolated from an acidic hot spring in Ohwaku-dani, Hakone, Japan.</title>
        <authorList>
            <person name="Sakai H.D."/>
            <person name="Kurosawa N."/>
        </authorList>
    </citation>
    <scope>NUCLEOTIDE SEQUENCE</scope>
    <source>
        <strain evidence="2">HS-1</strain>
    </source>
</reference>
<organism evidence="2 4">
    <name type="scientific">Sulfodiicoccus acidiphilus</name>
    <dbReference type="NCBI Taxonomy" id="1670455"/>
    <lineage>
        <taxon>Archaea</taxon>
        <taxon>Thermoproteota</taxon>
        <taxon>Thermoprotei</taxon>
        <taxon>Sulfolobales</taxon>
        <taxon>Sulfolobaceae</taxon>
        <taxon>Sulfodiicoccus</taxon>
    </lineage>
</organism>
<dbReference type="AlphaFoldDB" id="A0A348B1Z1"/>
<evidence type="ECO:0000313" key="4">
    <source>
        <dbReference type="Proteomes" id="UP000276741"/>
    </source>
</evidence>
<sequence length="126" mass="14543">MLEAVVDTNFVIAVMFKDHEYHERALIEWSKLEKAYLPLISITELAYFIINNKLNFELIDEVINDPKIEIVPETIDDVYCASSNNGEIKGYDDFNDFLILSVSVKLNLPLLTFDKKLKAKSDRSRV</sequence>
<evidence type="ECO:0000259" key="1">
    <source>
        <dbReference type="Pfam" id="PF01850"/>
    </source>
</evidence>
<dbReference type="Gene3D" id="3.40.50.1010">
    <property type="entry name" value="5'-nuclease"/>
    <property type="match status" value="1"/>
</dbReference>
<reference evidence="3" key="1">
    <citation type="journal article" date="2014" name="Int. J. Syst. Evol. Microbiol.">
        <title>Complete genome sequence of Corynebacterium casei LMG S-19264T (=DSM 44701T), isolated from a smear-ripened cheese.</title>
        <authorList>
            <consortium name="US DOE Joint Genome Institute (JGI-PGF)"/>
            <person name="Walter F."/>
            <person name="Albersmeier A."/>
            <person name="Kalinowski J."/>
            <person name="Ruckert C."/>
        </authorList>
    </citation>
    <scope>NUCLEOTIDE SEQUENCE</scope>
    <source>
        <strain evidence="3">JCM 31740</strain>
    </source>
</reference>
<keyword evidence="4" id="KW-1185">Reference proteome</keyword>
<dbReference type="EMBL" id="AP018553">
    <property type="protein sequence ID" value="BBD72193.1"/>
    <property type="molecule type" value="Genomic_DNA"/>
</dbReference>
<dbReference type="InterPro" id="IPR002716">
    <property type="entry name" value="PIN_dom"/>
</dbReference>
<dbReference type="Proteomes" id="UP000276741">
    <property type="component" value="Chromosome"/>
</dbReference>
<dbReference type="Proteomes" id="UP000616143">
    <property type="component" value="Unassembled WGS sequence"/>
</dbReference>
<dbReference type="InterPro" id="IPR029060">
    <property type="entry name" value="PIN-like_dom_sf"/>
</dbReference>
<reference evidence="4" key="2">
    <citation type="submission" date="2018-04" db="EMBL/GenBank/DDBJ databases">
        <title>Complete genome sequence of Sulfodiicoccus acidiphilus strain HS-1.</title>
        <authorList>
            <person name="Sakai H.D."/>
            <person name="Kurosawa N."/>
        </authorList>
    </citation>
    <scope>NUCLEOTIDE SEQUENCE [LARGE SCALE GENOMIC DNA]</scope>
    <source>
        <strain evidence="4">HS-1</strain>
    </source>
</reference>
<dbReference type="Pfam" id="PF01850">
    <property type="entry name" value="PIN"/>
    <property type="match status" value="1"/>
</dbReference>
<dbReference type="SUPFAM" id="SSF88723">
    <property type="entry name" value="PIN domain-like"/>
    <property type="match status" value="1"/>
</dbReference>
<dbReference type="PANTHER" id="PTHR39664">
    <property type="match status" value="1"/>
</dbReference>
<accession>A0A348B1Z1</accession>
<dbReference type="RefSeq" id="WP_229768172.1">
    <property type="nucleotide sequence ID" value="NZ_AP018553.1"/>
</dbReference>